<keyword evidence="3" id="KW-1185">Reference proteome</keyword>
<dbReference type="EMBL" id="QYUP01000087">
    <property type="protein sequence ID" value="RJG19186.1"/>
    <property type="molecule type" value="Genomic_DNA"/>
</dbReference>
<reference evidence="2 3" key="1">
    <citation type="submission" date="2018-09" db="EMBL/GenBank/DDBJ databases">
        <authorList>
            <person name="Zhu H."/>
        </authorList>
    </citation>
    <scope>NUCLEOTIDE SEQUENCE [LARGE SCALE GENOMIC DNA]</scope>
    <source>
        <strain evidence="2 3">K1S02-61</strain>
    </source>
</reference>
<dbReference type="InterPro" id="IPR014922">
    <property type="entry name" value="YdhG-like"/>
</dbReference>
<evidence type="ECO:0000313" key="3">
    <source>
        <dbReference type="Proteomes" id="UP000284006"/>
    </source>
</evidence>
<protein>
    <submittedName>
        <fullName evidence="2">DUF1801 domain-containing protein</fullName>
    </submittedName>
</protein>
<dbReference type="OrthoDB" id="9813231at2"/>
<evidence type="ECO:0000259" key="1">
    <source>
        <dbReference type="Pfam" id="PF08818"/>
    </source>
</evidence>
<dbReference type="Gene3D" id="3.90.1150.200">
    <property type="match status" value="1"/>
</dbReference>
<feature type="domain" description="YdhG-like" evidence="1">
    <location>
        <begin position="19"/>
        <end position="141"/>
    </location>
</feature>
<dbReference type="Pfam" id="PF08818">
    <property type="entry name" value="DUF1801"/>
    <property type="match status" value="1"/>
</dbReference>
<evidence type="ECO:0000313" key="2">
    <source>
        <dbReference type="EMBL" id="RJG19186.1"/>
    </source>
</evidence>
<gene>
    <name evidence="2" type="ORF">D3872_08775</name>
</gene>
<dbReference type="SUPFAM" id="SSF159888">
    <property type="entry name" value="YdhG-like"/>
    <property type="match status" value="1"/>
</dbReference>
<dbReference type="RefSeq" id="WP_119810409.1">
    <property type="nucleotide sequence ID" value="NZ_QYUP01000087.1"/>
</dbReference>
<comment type="caution">
    <text evidence="2">The sequence shown here is derived from an EMBL/GenBank/DDBJ whole genome shotgun (WGS) entry which is preliminary data.</text>
</comment>
<accession>A0A418Y155</accession>
<dbReference type="Proteomes" id="UP000284006">
    <property type="component" value="Unassembled WGS sequence"/>
</dbReference>
<sequence>MQSPAATISDYLATLPGGRRQIVEAVRNVIVANLDGGYAEGMQYGMIGYAVPHSIFPAGYHCDPKQPLPFAGLASQKNYVSLYLMGLYSGCTEENETDEVRWFRDAWAASGKKKLDMGKACVRFKKLDDVPLDVIGEAIRRIPAQLYIERYQAGLAAAGKGGRTSRKA</sequence>
<organism evidence="2 3">
    <name type="scientific">Massilia cavernae</name>
    <dbReference type="NCBI Taxonomy" id="2320864"/>
    <lineage>
        <taxon>Bacteria</taxon>
        <taxon>Pseudomonadati</taxon>
        <taxon>Pseudomonadota</taxon>
        <taxon>Betaproteobacteria</taxon>
        <taxon>Burkholderiales</taxon>
        <taxon>Oxalobacteraceae</taxon>
        <taxon>Telluria group</taxon>
        <taxon>Massilia</taxon>
    </lineage>
</organism>
<dbReference type="AlphaFoldDB" id="A0A418Y155"/>
<name>A0A418Y155_9BURK</name>
<proteinExistence type="predicted"/>